<dbReference type="InterPro" id="IPR033897">
    <property type="entry name" value="SRF-like_MADS-box"/>
</dbReference>
<dbReference type="GO" id="GO:0000978">
    <property type="term" value="F:RNA polymerase II cis-regulatory region sequence-specific DNA binding"/>
    <property type="evidence" value="ECO:0007669"/>
    <property type="project" value="TreeGrafter"/>
</dbReference>
<dbReference type="AlphaFoldDB" id="A0A1S2XY10"/>
<dbReference type="OrthoDB" id="779403at2759"/>
<dbReference type="RefSeq" id="XP_004496299.1">
    <property type="nucleotide sequence ID" value="XM_004496242.2"/>
</dbReference>
<dbReference type="InterPro" id="IPR036879">
    <property type="entry name" value="TF_MADSbox_sf"/>
</dbReference>
<dbReference type="GO" id="GO:0045944">
    <property type="term" value="P:positive regulation of transcription by RNA polymerase II"/>
    <property type="evidence" value="ECO:0007669"/>
    <property type="project" value="InterPro"/>
</dbReference>
<gene>
    <name evidence="8" type="primary">LOC101495972</name>
</gene>
<accession>A0A1S2XY10</accession>
<evidence type="ECO:0000256" key="5">
    <source>
        <dbReference type="ARBA" id="ARBA00023242"/>
    </source>
</evidence>
<keyword evidence="5" id="KW-0539">Nucleus</keyword>
<dbReference type="GO" id="GO:0046983">
    <property type="term" value="F:protein dimerization activity"/>
    <property type="evidence" value="ECO:0007669"/>
    <property type="project" value="InterPro"/>
</dbReference>
<dbReference type="Proteomes" id="UP000087171">
    <property type="component" value="Chromosome Ca4"/>
</dbReference>
<dbReference type="SUPFAM" id="SSF55455">
    <property type="entry name" value="SRF-like"/>
    <property type="match status" value="1"/>
</dbReference>
<dbReference type="PROSITE" id="PS50066">
    <property type="entry name" value="MADS_BOX_2"/>
    <property type="match status" value="1"/>
</dbReference>
<evidence type="ECO:0000256" key="2">
    <source>
        <dbReference type="ARBA" id="ARBA00023015"/>
    </source>
</evidence>
<evidence type="ECO:0000259" key="6">
    <source>
        <dbReference type="PROSITE" id="PS50066"/>
    </source>
</evidence>
<dbReference type="GO" id="GO:0000981">
    <property type="term" value="F:DNA-binding transcription factor activity, RNA polymerase II-specific"/>
    <property type="evidence" value="ECO:0007669"/>
    <property type="project" value="InterPro"/>
</dbReference>
<dbReference type="CDD" id="cd00266">
    <property type="entry name" value="MADS_SRF_like"/>
    <property type="match status" value="1"/>
</dbReference>
<dbReference type="SMART" id="SM00432">
    <property type="entry name" value="MADS"/>
    <property type="match status" value="1"/>
</dbReference>
<evidence type="ECO:0000256" key="1">
    <source>
        <dbReference type="ARBA" id="ARBA00004123"/>
    </source>
</evidence>
<comment type="subcellular location">
    <subcellularLocation>
        <location evidence="1">Nucleus</location>
    </subcellularLocation>
</comment>
<proteinExistence type="predicted"/>
<dbReference type="FunFam" id="3.40.1810.10:FF:000024">
    <property type="entry name" value="Agamous-like MADS-box protein AGL80"/>
    <property type="match status" value="1"/>
</dbReference>
<dbReference type="InterPro" id="IPR002100">
    <property type="entry name" value="TF_MADSbox"/>
</dbReference>
<dbReference type="PaxDb" id="3827-XP_004496299.1"/>
<organism evidence="7 8">
    <name type="scientific">Cicer arietinum</name>
    <name type="common">Chickpea</name>
    <name type="synonym">Garbanzo</name>
    <dbReference type="NCBI Taxonomy" id="3827"/>
    <lineage>
        <taxon>Eukaryota</taxon>
        <taxon>Viridiplantae</taxon>
        <taxon>Streptophyta</taxon>
        <taxon>Embryophyta</taxon>
        <taxon>Tracheophyta</taxon>
        <taxon>Spermatophyta</taxon>
        <taxon>Magnoliopsida</taxon>
        <taxon>eudicotyledons</taxon>
        <taxon>Gunneridae</taxon>
        <taxon>Pentapetalae</taxon>
        <taxon>rosids</taxon>
        <taxon>fabids</taxon>
        <taxon>Fabales</taxon>
        <taxon>Fabaceae</taxon>
        <taxon>Papilionoideae</taxon>
        <taxon>50 kb inversion clade</taxon>
        <taxon>NPAAA clade</taxon>
        <taxon>Hologalegina</taxon>
        <taxon>IRL clade</taxon>
        <taxon>Cicereae</taxon>
        <taxon>Cicer</taxon>
    </lineage>
</organism>
<evidence type="ECO:0000313" key="7">
    <source>
        <dbReference type="Proteomes" id="UP000087171"/>
    </source>
</evidence>
<dbReference type="STRING" id="3827.A0A1S2XY10"/>
<protein>
    <submittedName>
        <fullName evidence="8">Agamous-like MADS-box protein AGL80</fullName>
    </submittedName>
</protein>
<reference evidence="8" key="2">
    <citation type="submission" date="2025-08" db="UniProtKB">
        <authorList>
            <consortium name="RefSeq"/>
        </authorList>
    </citation>
    <scope>IDENTIFICATION</scope>
    <source>
        <tissue evidence="8">Etiolated seedlings</tissue>
    </source>
</reference>
<feature type="domain" description="MADS-box" evidence="6">
    <location>
        <begin position="1"/>
        <end position="49"/>
    </location>
</feature>
<dbReference type="GeneID" id="101495972"/>
<dbReference type="PRINTS" id="PR00404">
    <property type="entry name" value="MADSDOMAIN"/>
</dbReference>
<dbReference type="GO" id="GO:0005634">
    <property type="term" value="C:nucleus"/>
    <property type="evidence" value="ECO:0007669"/>
    <property type="project" value="UniProtKB-SubCell"/>
</dbReference>
<dbReference type="PANTHER" id="PTHR11945:SF425">
    <property type="entry name" value="MADS-BOX TRANSCRIPTION FACTOR FAMILY PROTEIN"/>
    <property type="match status" value="1"/>
</dbReference>
<evidence type="ECO:0000256" key="3">
    <source>
        <dbReference type="ARBA" id="ARBA00023125"/>
    </source>
</evidence>
<keyword evidence="7" id="KW-1185">Reference proteome</keyword>
<dbReference type="Gene3D" id="3.40.1810.10">
    <property type="entry name" value="Transcription factor, MADS-box"/>
    <property type="match status" value="1"/>
</dbReference>
<reference evidence="7" key="1">
    <citation type="journal article" date="2013" name="Nat. Biotechnol.">
        <title>Draft genome sequence of chickpea (Cicer arietinum) provides a resource for trait improvement.</title>
        <authorList>
            <person name="Varshney R.K."/>
            <person name="Song C."/>
            <person name="Saxena R.K."/>
            <person name="Azam S."/>
            <person name="Yu S."/>
            <person name="Sharpe A.G."/>
            <person name="Cannon S."/>
            <person name="Baek J."/>
            <person name="Rosen B.D."/>
            <person name="Tar'an B."/>
            <person name="Millan T."/>
            <person name="Zhang X."/>
            <person name="Ramsay L.D."/>
            <person name="Iwata A."/>
            <person name="Wang Y."/>
            <person name="Nelson W."/>
            <person name="Farmer A.D."/>
            <person name="Gaur P.M."/>
            <person name="Soderlund C."/>
            <person name="Penmetsa R.V."/>
            <person name="Xu C."/>
            <person name="Bharti A.K."/>
            <person name="He W."/>
            <person name="Winter P."/>
            <person name="Zhao S."/>
            <person name="Hane J.K."/>
            <person name="Carrasquilla-Garcia N."/>
            <person name="Condie J.A."/>
            <person name="Upadhyaya H.D."/>
            <person name="Luo M.C."/>
            <person name="Thudi M."/>
            <person name="Gowda C.L."/>
            <person name="Singh N.P."/>
            <person name="Lichtenzveig J."/>
            <person name="Gali K.K."/>
            <person name="Rubio J."/>
            <person name="Nadarajan N."/>
            <person name="Dolezel J."/>
            <person name="Bansal K.C."/>
            <person name="Xu X."/>
            <person name="Edwards D."/>
            <person name="Zhang G."/>
            <person name="Kahl G."/>
            <person name="Gil J."/>
            <person name="Singh K.B."/>
            <person name="Datta S.K."/>
            <person name="Jackson S.A."/>
            <person name="Wang J."/>
            <person name="Cook D.R."/>
        </authorList>
    </citation>
    <scope>NUCLEOTIDE SEQUENCE [LARGE SCALE GENOMIC DNA]</scope>
    <source>
        <strain evidence="7">cv. CDC Frontier</strain>
    </source>
</reference>
<keyword evidence="4" id="KW-0804">Transcription</keyword>
<keyword evidence="3" id="KW-0238">DNA-binding</keyword>
<sequence length="156" mass="18199">MTRRKVKLAFITDDTARKASYNKRKKGFIKKVNELTTLCGIPACAIISSPFDTQPEVWPNPEGARKVIERYQNSSVIDETRNVNQETFIMQRIAKARDQLRKQKHDNREQELNLLMFGFMQSNILSDDLTAEELKDFDKLIEKKMREVDNKFATLD</sequence>
<keyword evidence="2" id="KW-0805">Transcription regulation</keyword>
<dbReference type="PANTHER" id="PTHR11945">
    <property type="entry name" value="MADS BOX PROTEIN"/>
    <property type="match status" value="1"/>
</dbReference>
<dbReference type="eggNOG" id="KOG0014">
    <property type="taxonomic scope" value="Eukaryota"/>
</dbReference>
<dbReference type="Pfam" id="PF00319">
    <property type="entry name" value="SRF-TF"/>
    <property type="match status" value="1"/>
</dbReference>
<evidence type="ECO:0000256" key="4">
    <source>
        <dbReference type="ARBA" id="ARBA00023163"/>
    </source>
</evidence>
<name>A0A1S2XY10_CICAR</name>
<dbReference type="KEGG" id="cam:101495972"/>
<evidence type="ECO:0000313" key="8">
    <source>
        <dbReference type="RefSeq" id="XP_004496299.1"/>
    </source>
</evidence>